<organism evidence="1 2">
    <name type="scientific">Clostridium weizhouense</name>
    <dbReference type="NCBI Taxonomy" id="2859781"/>
    <lineage>
        <taxon>Bacteria</taxon>
        <taxon>Bacillati</taxon>
        <taxon>Bacillota</taxon>
        <taxon>Clostridia</taxon>
        <taxon>Eubacteriales</taxon>
        <taxon>Clostridiaceae</taxon>
        <taxon>Clostridium</taxon>
    </lineage>
</organism>
<protein>
    <submittedName>
        <fullName evidence="1">Uncharacterized protein</fullName>
    </submittedName>
</protein>
<gene>
    <name evidence="1" type="ORF">KYD98_10180</name>
</gene>
<keyword evidence="2" id="KW-1185">Reference proteome</keyword>
<reference evidence="1 2" key="1">
    <citation type="submission" date="2021-07" db="EMBL/GenBank/DDBJ databases">
        <title>Clostridium weizhouense sp. nov., an anaerobic bacterium isolated from activated sludge of Petroleum wastewater.</title>
        <authorList>
            <person name="Li Q."/>
        </authorList>
    </citation>
    <scope>NUCLEOTIDE SEQUENCE [LARGE SCALE GENOMIC DNA]</scope>
    <source>
        <strain evidence="1 2">YB-6</strain>
    </source>
</reference>
<name>A0ABS7AS26_9CLOT</name>
<sequence length="138" mass="16871">MIKVKLEKNKQNKIIFKLKIKSIDENNLLFKRAIIEGKKIKGRYNYEIPLRFFVPIFRNINKEELVLDIDSILSYLEFSDFYDEKYYNETEVNINYMKKWREEDCPNIYRVTIDKENYSIKKDVVFKKPIISFDDYEV</sequence>
<evidence type="ECO:0000313" key="1">
    <source>
        <dbReference type="EMBL" id="MBW6410461.1"/>
    </source>
</evidence>
<proteinExistence type="predicted"/>
<evidence type="ECO:0000313" key="2">
    <source>
        <dbReference type="Proteomes" id="UP001519921"/>
    </source>
</evidence>
<dbReference type="Proteomes" id="UP001519921">
    <property type="component" value="Unassembled WGS sequence"/>
</dbReference>
<accession>A0ABS7AS26</accession>
<dbReference type="RefSeq" id="WP_219779804.1">
    <property type="nucleotide sequence ID" value="NZ_JAHXPT010000007.1"/>
</dbReference>
<dbReference type="EMBL" id="JAHXPT010000007">
    <property type="protein sequence ID" value="MBW6410461.1"/>
    <property type="molecule type" value="Genomic_DNA"/>
</dbReference>
<comment type="caution">
    <text evidence="1">The sequence shown here is derived from an EMBL/GenBank/DDBJ whole genome shotgun (WGS) entry which is preliminary data.</text>
</comment>